<reference evidence="8" key="1">
    <citation type="journal article" date="2010" name="Science">
        <title>Plasticity of animal genome architecture unmasked by rapid evolution of a pelagic tunicate.</title>
        <authorList>
            <person name="Denoeud F."/>
            <person name="Henriet S."/>
            <person name="Mungpakdee S."/>
            <person name="Aury J.M."/>
            <person name="Da Silva C."/>
            <person name="Brinkmann H."/>
            <person name="Mikhaleva J."/>
            <person name="Olsen L.C."/>
            <person name="Jubin C."/>
            <person name="Canestro C."/>
            <person name="Bouquet J.M."/>
            <person name="Danks G."/>
            <person name="Poulain J."/>
            <person name="Campsteijn C."/>
            <person name="Adamski M."/>
            <person name="Cross I."/>
            <person name="Yadetie F."/>
            <person name="Muffato M."/>
            <person name="Louis A."/>
            <person name="Butcher S."/>
            <person name="Tsagkogeorga G."/>
            <person name="Konrad A."/>
            <person name="Singh S."/>
            <person name="Jensen M.F."/>
            <person name="Cong E.H."/>
            <person name="Eikeseth-Otteraa H."/>
            <person name="Noel B."/>
            <person name="Anthouard V."/>
            <person name="Porcel B.M."/>
            <person name="Kachouri-Lafond R."/>
            <person name="Nishino A."/>
            <person name="Ugolini M."/>
            <person name="Chourrout P."/>
            <person name="Nishida H."/>
            <person name="Aasland R."/>
            <person name="Huzurbazar S."/>
            <person name="Westhof E."/>
            <person name="Delsuc F."/>
            <person name="Lehrach H."/>
            <person name="Reinhardt R."/>
            <person name="Weissenbach J."/>
            <person name="Roy S.W."/>
            <person name="Artiguenave F."/>
            <person name="Postlethwait J.H."/>
            <person name="Manak J.R."/>
            <person name="Thompson E.M."/>
            <person name="Jaillon O."/>
            <person name="Du Pasquier L."/>
            <person name="Boudinot P."/>
            <person name="Liberles D.A."/>
            <person name="Volff J.N."/>
            <person name="Philippe H."/>
            <person name="Lenhard B."/>
            <person name="Roest Crollius H."/>
            <person name="Wincker P."/>
            <person name="Chourrout D."/>
        </authorList>
    </citation>
    <scope>NUCLEOTIDE SEQUENCE [LARGE SCALE GENOMIC DNA]</scope>
</reference>
<dbReference type="GO" id="GO:0004198">
    <property type="term" value="F:calcium-dependent cysteine-type endopeptidase activity"/>
    <property type="evidence" value="ECO:0007669"/>
    <property type="project" value="InterPro"/>
</dbReference>
<keyword evidence="3 6" id="KW-0378">Hydrolase</keyword>
<evidence type="ECO:0000256" key="3">
    <source>
        <dbReference type="ARBA" id="ARBA00022801"/>
    </source>
</evidence>
<proteinExistence type="inferred from homology"/>
<evidence type="ECO:0000313" key="8">
    <source>
        <dbReference type="EMBL" id="CBY37828.1"/>
    </source>
</evidence>
<evidence type="ECO:0000256" key="5">
    <source>
        <dbReference type="PIRSR" id="PIRSR622684-1"/>
    </source>
</evidence>
<dbReference type="PROSITE" id="PS00139">
    <property type="entry name" value="THIOL_PROTEASE_CYS"/>
    <property type="match status" value="1"/>
</dbReference>
<comment type="similarity">
    <text evidence="1">Belongs to the peptidase C2 family.</text>
</comment>
<feature type="active site" evidence="5 6">
    <location>
        <position position="312"/>
    </location>
</feature>
<gene>
    <name evidence="8" type="ORF">GSOID_T00031315001</name>
</gene>
<dbReference type="GO" id="GO:0006508">
    <property type="term" value="P:proteolysis"/>
    <property type="evidence" value="ECO:0007669"/>
    <property type="project" value="UniProtKB-KW"/>
</dbReference>
<evidence type="ECO:0000256" key="1">
    <source>
        <dbReference type="ARBA" id="ARBA00007623"/>
    </source>
</evidence>
<accession>E4YQT3</accession>
<feature type="active site" evidence="5 6">
    <location>
        <position position="287"/>
    </location>
</feature>
<dbReference type="InterPro" id="IPR038765">
    <property type="entry name" value="Papain-like_cys_pep_sf"/>
</dbReference>
<keyword evidence="2 6" id="KW-0645">Protease</keyword>
<dbReference type="Gene3D" id="3.90.70.10">
    <property type="entry name" value="Cysteine proteinases"/>
    <property type="match status" value="1"/>
</dbReference>
<dbReference type="AlphaFoldDB" id="E4YQT3"/>
<name>E4YQT3_OIKDI</name>
<dbReference type="GO" id="GO:0005737">
    <property type="term" value="C:cytoplasm"/>
    <property type="evidence" value="ECO:0007669"/>
    <property type="project" value="TreeGrafter"/>
</dbReference>
<feature type="active site" evidence="5 6">
    <location>
        <position position="116"/>
    </location>
</feature>
<keyword evidence="4 6" id="KW-0788">Thiol protease</keyword>
<dbReference type="EMBL" id="FN655068">
    <property type="protein sequence ID" value="CBY37828.1"/>
    <property type="molecule type" value="Genomic_DNA"/>
</dbReference>
<dbReference type="PROSITE" id="PS50203">
    <property type="entry name" value="CALPAIN_CAT"/>
    <property type="match status" value="1"/>
</dbReference>
<evidence type="ECO:0000256" key="2">
    <source>
        <dbReference type="ARBA" id="ARBA00022670"/>
    </source>
</evidence>
<sequence length="544" mass="61959">MDKPEKVYEDYHFSIPPLAGAEIQFPAVNVQQDRKRRVSIVPLAGEKIVSLSSPARKLSDKQPKVKNNANKKFTDETFNITNGERLSSMKVEMAKKRFEVNGLQAHDVIQGSLGDCWFLSALSTLVDEGEGAPQYKLQNKIKTEIAEKVLQADRNSTEEAHAQGKYHFSFYNVSGWQEVKIDDRLPPSLSASQSKDSEWWVPLAEKAYAKFHGGYGSLDGGNTNWSLTELSGGISCELKNLASSLERVTNIELESVLLAIKDDSMICCSNLDDTNNSDEIKGLVSLHAYAVLRVERMALRTGEELTMIKLRNPWGSTEWTGKWADKDKDSWRKVRKREKKRIGFENKDDGSFWMTFEDWIKEFEIFNFCALPHLDSNREDGPQSNKKDSFISGFFKPGSSSPAIPSQLSKTFLESKFNAQAYFEVTENIIEEKKQTRLVWLQLLLDSKITEKTQVIIDLYRISVKPKRKLEKEELKKARGSKVLPLIPFSRGYEIEIYKHNGYLFDLKPGKYLISFAACKEGKSDQFAWKLRAFGNDIKLNNLN</sequence>
<dbReference type="InterPro" id="IPR001300">
    <property type="entry name" value="Peptidase_C2_calpain_cat"/>
</dbReference>
<dbReference type="Pfam" id="PF00648">
    <property type="entry name" value="Peptidase_C2"/>
    <property type="match status" value="1"/>
</dbReference>
<dbReference type="SMART" id="SM00230">
    <property type="entry name" value="CysPc"/>
    <property type="match status" value="1"/>
</dbReference>
<dbReference type="SUPFAM" id="SSF54001">
    <property type="entry name" value="Cysteine proteinases"/>
    <property type="match status" value="1"/>
</dbReference>
<feature type="domain" description="Calpain catalytic" evidence="7">
    <location>
        <begin position="97"/>
        <end position="372"/>
    </location>
</feature>
<dbReference type="InterPro" id="IPR000169">
    <property type="entry name" value="Pept_cys_AS"/>
</dbReference>
<protein>
    <recommendedName>
        <fullName evidence="7">Calpain catalytic domain-containing protein</fullName>
    </recommendedName>
</protein>
<dbReference type="PRINTS" id="PR00704">
    <property type="entry name" value="CALPAIN"/>
</dbReference>
<dbReference type="PANTHER" id="PTHR10183">
    <property type="entry name" value="CALPAIN"/>
    <property type="match status" value="1"/>
</dbReference>
<evidence type="ECO:0000256" key="6">
    <source>
        <dbReference type="PROSITE-ProRule" id="PRU00239"/>
    </source>
</evidence>
<evidence type="ECO:0000259" key="7">
    <source>
        <dbReference type="PROSITE" id="PS50203"/>
    </source>
</evidence>
<dbReference type="InterPro" id="IPR022684">
    <property type="entry name" value="Calpain_cysteine_protease"/>
</dbReference>
<evidence type="ECO:0000256" key="4">
    <source>
        <dbReference type="ARBA" id="ARBA00022807"/>
    </source>
</evidence>
<dbReference type="Proteomes" id="UP000011014">
    <property type="component" value="Unassembled WGS sequence"/>
</dbReference>
<organism evidence="8">
    <name type="scientific">Oikopleura dioica</name>
    <name type="common">Tunicate</name>
    <dbReference type="NCBI Taxonomy" id="34765"/>
    <lineage>
        <taxon>Eukaryota</taxon>
        <taxon>Metazoa</taxon>
        <taxon>Chordata</taxon>
        <taxon>Tunicata</taxon>
        <taxon>Appendicularia</taxon>
        <taxon>Copelata</taxon>
        <taxon>Oikopleuridae</taxon>
        <taxon>Oikopleura</taxon>
    </lineage>
</organism>
<dbReference type="PANTHER" id="PTHR10183:SF379">
    <property type="entry name" value="CALPAIN-5"/>
    <property type="match status" value="1"/>
</dbReference>